<evidence type="ECO:0000256" key="1">
    <source>
        <dbReference type="ARBA" id="ARBA00022801"/>
    </source>
</evidence>
<keyword evidence="2" id="KW-0119">Carbohydrate metabolism</keyword>
<dbReference type="GO" id="GO:0000272">
    <property type="term" value="P:polysaccharide catabolic process"/>
    <property type="evidence" value="ECO:0007669"/>
    <property type="project" value="UniProtKB-KW"/>
</dbReference>
<keyword evidence="3" id="KW-0624">Polysaccharide degradation</keyword>
<keyword evidence="4" id="KW-0812">Transmembrane</keyword>
<evidence type="ECO:0000313" key="7">
    <source>
        <dbReference type="Proteomes" id="UP000228528"/>
    </source>
</evidence>
<dbReference type="Proteomes" id="UP000228528">
    <property type="component" value="Unassembled WGS sequence"/>
</dbReference>
<sequence length="329" mass="38835">MKILKRILLFFGITVIILYAVLWIVSQKTYSVEFGISFNQNHAESLGLDWKKVYTDMLEELSPKYIRIAAMWSQIEAVKTEFNFDDVDFMMEKAKEHGTKVVLVVGQKAPRWPECHVPGWLDYSQEESRNHLSTYITKVVERYKDNEALEMWQVENEPYIRFVFGECTGYDKEFVADEIALVKKLDPQHKIMITDSGELASWHQASKAGDVFGTTLYRIVKTPKGHIFTYDFLPPAFYRWKAFFWGVELQDFFIAELQAEPWFSDSTPMDTPIVEQEQTMNPERLKQHLLYAQKIGSPRAYLWGVEWWYYMNQAHNDNRYWNIVKEAIQ</sequence>
<evidence type="ECO:0000259" key="5">
    <source>
        <dbReference type="Pfam" id="PF00331"/>
    </source>
</evidence>
<evidence type="ECO:0000256" key="3">
    <source>
        <dbReference type="ARBA" id="ARBA00023326"/>
    </source>
</evidence>
<keyword evidence="4" id="KW-0472">Membrane</keyword>
<accession>A0A2M6P1N4</accession>
<dbReference type="EMBL" id="PFBW01000065">
    <property type="protein sequence ID" value="PIR77611.1"/>
    <property type="molecule type" value="Genomic_DNA"/>
</dbReference>
<protein>
    <recommendedName>
        <fullName evidence="5">GH10 domain-containing protein</fullName>
    </recommendedName>
</protein>
<dbReference type="SUPFAM" id="SSF51445">
    <property type="entry name" value="(Trans)glycosidases"/>
    <property type="match status" value="1"/>
</dbReference>
<feature type="domain" description="GH10" evidence="5">
    <location>
        <begin position="71"/>
        <end position="195"/>
    </location>
</feature>
<keyword evidence="1" id="KW-0378">Hydrolase</keyword>
<name>A0A2M6P1N4_9BACT</name>
<organism evidence="6 7">
    <name type="scientific">Candidatus Magasanikbacteria bacterium CG10_big_fil_rev_8_21_14_0_10_38_6</name>
    <dbReference type="NCBI Taxonomy" id="1974647"/>
    <lineage>
        <taxon>Bacteria</taxon>
        <taxon>Candidatus Magasanikiibacteriota</taxon>
    </lineage>
</organism>
<dbReference type="Pfam" id="PF00331">
    <property type="entry name" value="Glyco_hydro_10"/>
    <property type="match status" value="1"/>
</dbReference>
<dbReference type="InterPro" id="IPR001000">
    <property type="entry name" value="GH10_dom"/>
</dbReference>
<dbReference type="Gene3D" id="3.20.20.80">
    <property type="entry name" value="Glycosidases"/>
    <property type="match status" value="1"/>
</dbReference>
<feature type="transmembrane region" description="Helical" evidence="4">
    <location>
        <begin position="7"/>
        <end position="25"/>
    </location>
</feature>
<keyword evidence="4" id="KW-1133">Transmembrane helix</keyword>
<dbReference type="InterPro" id="IPR017853">
    <property type="entry name" value="GH"/>
</dbReference>
<proteinExistence type="predicted"/>
<dbReference type="GO" id="GO:0004553">
    <property type="term" value="F:hydrolase activity, hydrolyzing O-glycosyl compounds"/>
    <property type="evidence" value="ECO:0007669"/>
    <property type="project" value="InterPro"/>
</dbReference>
<comment type="caution">
    <text evidence="6">The sequence shown here is derived from an EMBL/GenBank/DDBJ whole genome shotgun (WGS) entry which is preliminary data.</text>
</comment>
<gene>
    <name evidence="6" type="ORF">COU30_01515</name>
</gene>
<evidence type="ECO:0000256" key="4">
    <source>
        <dbReference type="SAM" id="Phobius"/>
    </source>
</evidence>
<evidence type="ECO:0000256" key="2">
    <source>
        <dbReference type="ARBA" id="ARBA00023277"/>
    </source>
</evidence>
<reference evidence="7" key="1">
    <citation type="submission" date="2017-09" db="EMBL/GenBank/DDBJ databases">
        <title>Depth-based differentiation of microbial function through sediment-hosted aquifers and enrichment of novel symbionts in the deep terrestrial subsurface.</title>
        <authorList>
            <person name="Probst A.J."/>
            <person name="Ladd B."/>
            <person name="Jarett J.K."/>
            <person name="Geller-Mcgrath D.E."/>
            <person name="Sieber C.M.K."/>
            <person name="Emerson J.B."/>
            <person name="Anantharaman K."/>
            <person name="Thomas B.C."/>
            <person name="Malmstrom R."/>
            <person name="Stieglmeier M."/>
            <person name="Klingl A."/>
            <person name="Woyke T."/>
            <person name="Ryan C.M."/>
            <person name="Banfield J.F."/>
        </authorList>
    </citation>
    <scope>NUCLEOTIDE SEQUENCE [LARGE SCALE GENOMIC DNA]</scope>
</reference>
<evidence type="ECO:0000313" key="6">
    <source>
        <dbReference type="EMBL" id="PIR77611.1"/>
    </source>
</evidence>
<dbReference type="AlphaFoldDB" id="A0A2M6P1N4"/>